<keyword evidence="1" id="KW-0812">Transmembrane</keyword>
<keyword evidence="1" id="KW-1133">Transmembrane helix</keyword>
<dbReference type="AlphaFoldDB" id="A0A402BBE9"/>
<dbReference type="RefSeq" id="WP_126628819.1">
    <property type="nucleotide sequence ID" value="NZ_BIFT01000001.1"/>
</dbReference>
<dbReference type="EMBL" id="BIFT01000001">
    <property type="protein sequence ID" value="GCE28622.1"/>
    <property type="molecule type" value="Genomic_DNA"/>
</dbReference>
<dbReference type="Proteomes" id="UP000287171">
    <property type="component" value="Unassembled WGS sequence"/>
</dbReference>
<accession>A0A402BBE9</accession>
<evidence type="ECO:0000256" key="1">
    <source>
        <dbReference type="SAM" id="Phobius"/>
    </source>
</evidence>
<evidence type="ECO:0000313" key="2">
    <source>
        <dbReference type="EMBL" id="GCE28622.1"/>
    </source>
</evidence>
<organism evidence="2 3">
    <name type="scientific">Dictyobacter alpinus</name>
    <dbReference type="NCBI Taxonomy" id="2014873"/>
    <lineage>
        <taxon>Bacteria</taxon>
        <taxon>Bacillati</taxon>
        <taxon>Chloroflexota</taxon>
        <taxon>Ktedonobacteria</taxon>
        <taxon>Ktedonobacterales</taxon>
        <taxon>Dictyobacteraceae</taxon>
        <taxon>Dictyobacter</taxon>
    </lineage>
</organism>
<reference evidence="3" key="1">
    <citation type="submission" date="2018-12" db="EMBL/GenBank/DDBJ databases">
        <title>Tengunoibacter tsumagoiensis gen. nov., sp. nov., Dictyobacter kobayashii sp. nov., D. alpinus sp. nov., and D. joshuensis sp. nov. and description of Dictyobacteraceae fam. nov. within the order Ktedonobacterales isolated from Tengu-no-mugimeshi.</title>
        <authorList>
            <person name="Wang C.M."/>
            <person name="Zheng Y."/>
            <person name="Sakai Y."/>
            <person name="Toyoda A."/>
            <person name="Minakuchi Y."/>
            <person name="Abe K."/>
            <person name="Yokota A."/>
            <person name="Yabe S."/>
        </authorList>
    </citation>
    <scope>NUCLEOTIDE SEQUENCE [LARGE SCALE GENOMIC DNA]</scope>
    <source>
        <strain evidence="3">Uno16</strain>
    </source>
</reference>
<comment type="caution">
    <text evidence="2">The sequence shown here is derived from an EMBL/GenBank/DDBJ whole genome shotgun (WGS) entry which is preliminary data.</text>
</comment>
<name>A0A402BBE9_9CHLR</name>
<protein>
    <recommendedName>
        <fullName evidence="4">GlsB/YeaQ/YmgE family stress response membrane protein</fullName>
    </recommendedName>
</protein>
<evidence type="ECO:0008006" key="4">
    <source>
        <dbReference type="Google" id="ProtNLM"/>
    </source>
</evidence>
<gene>
    <name evidence="2" type="ORF">KDA_41060</name>
</gene>
<proteinExistence type="predicted"/>
<feature type="transmembrane region" description="Helical" evidence="1">
    <location>
        <begin position="6"/>
        <end position="22"/>
    </location>
</feature>
<feature type="transmembrane region" description="Helical" evidence="1">
    <location>
        <begin position="63"/>
        <end position="83"/>
    </location>
</feature>
<keyword evidence="3" id="KW-1185">Reference proteome</keyword>
<sequence>MLWSSLLWLVIGLASALVCLAARLRPAIWPGSSWWIVLAIGAVSGCLGGWLGVWLFGRLFAPFAALWIAILASLLIPRMVVFLRQKV</sequence>
<evidence type="ECO:0000313" key="3">
    <source>
        <dbReference type="Proteomes" id="UP000287171"/>
    </source>
</evidence>
<keyword evidence="1" id="KW-0472">Membrane</keyword>
<feature type="transmembrane region" description="Helical" evidence="1">
    <location>
        <begin position="34"/>
        <end position="57"/>
    </location>
</feature>